<dbReference type="RefSeq" id="WP_133795927.1">
    <property type="nucleotide sequence ID" value="NZ_SOCA01000005.1"/>
</dbReference>
<dbReference type="Gene3D" id="3.40.47.10">
    <property type="match status" value="1"/>
</dbReference>
<dbReference type="PANTHER" id="PTHR34069">
    <property type="entry name" value="3-OXOACYL-[ACYL-CARRIER-PROTEIN] SYNTHASE 3"/>
    <property type="match status" value="1"/>
</dbReference>
<dbReference type="SUPFAM" id="SSF53901">
    <property type="entry name" value="Thiolase-like"/>
    <property type="match status" value="1"/>
</dbReference>
<organism evidence="5 6">
    <name type="scientific">Prosthecobacter fusiformis</name>
    <dbReference type="NCBI Taxonomy" id="48464"/>
    <lineage>
        <taxon>Bacteria</taxon>
        <taxon>Pseudomonadati</taxon>
        <taxon>Verrucomicrobiota</taxon>
        <taxon>Verrucomicrobiia</taxon>
        <taxon>Verrucomicrobiales</taxon>
        <taxon>Verrucomicrobiaceae</taxon>
        <taxon>Prosthecobacter</taxon>
    </lineage>
</organism>
<dbReference type="GO" id="GO:0004315">
    <property type="term" value="F:3-oxoacyl-[acyl-carrier-protein] synthase activity"/>
    <property type="evidence" value="ECO:0007669"/>
    <property type="project" value="InterPro"/>
</dbReference>
<evidence type="ECO:0000256" key="1">
    <source>
        <dbReference type="ARBA" id="ARBA00022679"/>
    </source>
</evidence>
<keyword evidence="6" id="KW-1185">Reference proteome</keyword>
<name>A0A4R7RUA5_9BACT</name>
<evidence type="ECO:0000256" key="2">
    <source>
        <dbReference type="ARBA" id="ARBA00023315"/>
    </source>
</evidence>
<feature type="domain" description="Beta-ketoacyl-[acyl-carrier-protein] synthase III N-terminal" evidence="4">
    <location>
        <begin position="108"/>
        <end position="186"/>
    </location>
</feature>
<gene>
    <name evidence="5" type="ORF">EI77_02879</name>
</gene>
<dbReference type="PANTHER" id="PTHR34069:SF3">
    <property type="entry name" value="ACYL-COA:ACYL-COA ALKYLTRANSFERASE"/>
    <property type="match status" value="1"/>
</dbReference>
<dbReference type="InterPro" id="IPR013747">
    <property type="entry name" value="ACP_syn_III_C"/>
</dbReference>
<evidence type="ECO:0000313" key="6">
    <source>
        <dbReference type="Proteomes" id="UP000295662"/>
    </source>
</evidence>
<comment type="caution">
    <text evidence="5">The sequence shown here is derived from an EMBL/GenBank/DDBJ whole genome shotgun (WGS) entry which is preliminary data.</text>
</comment>
<dbReference type="GO" id="GO:0006633">
    <property type="term" value="P:fatty acid biosynthetic process"/>
    <property type="evidence" value="ECO:0007669"/>
    <property type="project" value="InterPro"/>
</dbReference>
<dbReference type="Pfam" id="PF08541">
    <property type="entry name" value="ACP_syn_III_C"/>
    <property type="match status" value="1"/>
</dbReference>
<feature type="domain" description="Beta-ketoacyl-[acyl-carrier-protein] synthase III C-terminal" evidence="3">
    <location>
        <begin position="222"/>
        <end position="308"/>
    </location>
</feature>
<dbReference type="Pfam" id="PF08545">
    <property type="entry name" value="ACP_syn_III"/>
    <property type="match status" value="1"/>
</dbReference>
<dbReference type="EMBL" id="SOCA01000005">
    <property type="protein sequence ID" value="TDU69231.1"/>
    <property type="molecule type" value="Genomic_DNA"/>
</dbReference>
<protein>
    <submittedName>
        <fullName evidence="5">3-oxoacyl-[acyl-carrier-protein] synthase-3</fullName>
    </submittedName>
</protein>
<dbReference type="GO" id="GO:0044550">
    <property type="term" value="P:secondary metabolite biosynthetic process"/>
    <property type="evidence" value="ECO:0007669"/>
    <property type="project" value="TreeGrafter"/>
</dbReference>
<keyword evidence="1" id="KW-0808">Transferase</keyword>
<accession>A0A4R7RUA5</accession>
<keyword evidence="2" id="KW-0012">Acyltransferase</keyword>
<dbReference type="InterPro" id="IPR013751">
    <property type="entry name" value="ACP_syn_III_N"/>
</dbReference>
<reference evidence="5 6" key="1">
    <citation type="submission" date="2019-03" db="EMBL/GenBank/DDBJ databases">
        <title>Genomic Encyclopedia of Archaeal and Bacterial Type Strains, Phase II (KMG-II): from individual species to whole genera.</title>
        <authorList>
            <person name="Goeker M."/>
        </authorList>
    </citation>
    <scope>NUCLEOTIDE SEQUENCE [LARGE SCALE GENOMIC DNA]</scope>
    <source>
        <strain evidence="5 6">ATCC 25309</strain>
    </source>
</reference>
<evidence type="ECO:0000259" key="3">
    <source>
        <dbReference type="Pfam" id="PF08541"/>
    </source>
</evidence>
<sequence>MSPVRLNRIVGHIPSGRVDTRERGRIFGYEDDFLAGKLGTTSLAIKEPDDQASDLCVKAARELEKQGITLDDIGAVVVCTQTPDGHGIPHTSAVVHAKLGLADACACFDISLGCSGYVYGLSVIISFMQANKIQKGLFFTSDPYSAIIDPTDQATCLLFGDAATVSLLEAGAPGWQLTDVIFGTQGKNGAAINNRGGKLAMNGRDVFNFALTTVPKQIQSLLTRQELTLEEVDRVVLHQGSRYIVDKLRERMRLPEDKVPLHLTDLGNTVSSAIPLTLEATLQIGSPKRILISGFGVGLSYATGLLDWQSC</sequence>
<evidence type="ECO:0000259" key="4">
    <source>
        <dbReference type="Pfam" id="PF08545"/>
    </source>
</evidence>
<evidence type="ECO:0000313" key="5">
    <source>
        <dbReference type="EMBL" id="TDU69231.1"/>
    </source>
</evidence>
<proteinExistence type="predicted"/>
<dbReference type="Proteomes" id="UP000295662">
    <property type="component" value="Unassembled WGS sequence"/>
</dbReference>
<dbReference type="OrthoDB" id="9815506at2"/>
<dbReference type="InterPro" id="IPR016039">
    <property type="entry name" value="Thiolase-like"/>
</dbReference>
<dbReference type="CDD" id="cd00830">
    <property type="entry name" value="KAS_III"/>
    <property type="match status" value="1"/>
</dbReference>
<dbReference type="AlphaFoldDB" id="A0A4R7RUA5"/>